<evidence type="ECO:0000313" key="2">
    <source>
        <dbReference type="EMBL" id="MBX0304726.1"/>
    </source>
</evidence>
<dbReference type="InterPro" id="IPR006311">
    <property type="entry name" value="TAT_signal"/>
</dbReference>
<sequence>MVRLLDRRSFLAAGATAGVVTIAGCGQDSGAPETENTEAGTDEPGTTCEESNGGSASFDLDITADQLPDAFESISVEFTGFELSDVDGCTVTRESDPVQFDLDQFEAGFDWSEGSIDLMETNVPPGEYDSITYFITVTDTTLSSGDGEQTFQTNEDGRVPGILWDSGGNSLRIEAGESITITPQLTVQEGFSYDWRMGSKFDTQESLDRQS</sequence>
<evidence type="ECO:0000313" key="3">
    <source>
        <dbReference type="Proteomes" id="UP000783863"/>
    </source>
</evidence>
<dbReference type="EMBL" id="RKLQ01000002">
    <property type="protein sequence ID" value="MBX0304726.1"/>
    <property type="molecule type" value="Genomic_DNA"/>
</dbReference>
<feature type="region of interest" description="Disordered" evidence="1">
    <location>
        <begin position="27"/>
        <end position="56"/>
    </location>
</feature>
<evidence type="ECO:0000256" key="1">
    <source>
        <dbReference type="SAM" id="MobiDB-lite"/>
    </source>
</evidence>
<protein>
    <recommendedName>
        <fullName evidence="4">DUF4382 domain-containing protein</fullName>
    </recommendedName>
</protein>
<organism evidence="2 3">
    <name type="scientific">Haloarcula salinisoli</name>
    <dbReference type="NCBI Taxonomy" id="2487746"/>
    <lineage>
        <taxon>Archaea</taxon>
        <taxon>Methanobacteriati</taxon>
        <taxon>Methanobacteriota</taxon>
        <taxon>Stenosarchaea group</taxon>
        <taxon>Halobacteria</taxon>
        <taxon>Halobacteriales</taxon>
        <taxon>Haloarculaceae</taxon>
        <taxon>Haloarcula</taxon>
    </lineage>
</organism>
<dbReference type="PROSITE" id="PS51257">
    <property type="entry name" value="PROKAR_LIPOPROTEIN"/>
    <property type="match status" value="1"/>
</dbReference>
<keyword evidence="3" id="KW-1185">Reference proteome</keyword>
<proteinExistence type="predicted"/>
<accession>A0A8J7YK13</accession>
<dbReference type="PROSITE" id="PS51318">
    <property type="entry name" value="TAT"/>
    <property type="match status" value="1"/>
</dbReference>
<comment type="caution">
    <text evidence="2">The sequence shown here is derived from an EMBL/GenBank/DDBJ whole genome shotgun (WGS) entry which is preliminary data.</text>
</comment>
<dbReference type="Proteomes" id="UP000783863">
    <property type="component" value="Unassembled WGS sequence"/>
</dbReference>
<dbReference type="RefSeq" id="WP_220588929.1">
    <property type="nucleotide sequence ID" value="NZ_RKLQ01000002.1"/>
</dbReference>
<name>A0A8J7YK13_9EURY</name>
<reference evidence="2" key="1">
    <citation type="submission" date="2021-06" db="EMBL/GenBank/DDBJ databases">
        <title>Halomicroarcula sp. F24A a new haloarchaeum isolated from saline soil.</title>
        <authorList>
            <person name="Duran-Viseras A."/>
            <person name="Sanchez-Porro C."/>
            <person name="Ventosa A."/>
        </authorList>
    </citation>
    <scope>NUCLEOTIDE SEQUENCE</scope>
    <source>
        <strain evidence="2">F24A</strain>
    </source>
</reference>
<evidence type="ECO:0008006" key="4">
    <source>
        <dbReference type="Google" id="ProtNLM"/>
    </source>
</evidence>
<dbReference type="AlphaFoldDB" id="A0A8J7YK13"/>
<gene>
    <name evidence="2" type="ORF">EGD98_13700</name>
</gene>